<feature type="region of interest" description="Disordered" evidence="1">
    <location>
        <begin position="68"/>
        <end position="98"/>
    </location>
</feature>
<protein>
    <submittedName>
        <fullName evidence="2">Uncharacterized protein</fullName>
    </submittedName>
</protein>
<feature type="compositionally biased region" description="Polar residues" evidence="1">
    <location>
        <begin position="76"/>
        <end position="98"/>
    </location>
</feature>
<feature type="region of interest" description="Disordered" evidence="1">
    <location>
        <begin position="1"/>
        <end position="30"/>
    </location>
</feature>
<dbReference type="AlphaFoldDB" id="A0A0B7BXF2"/>
<evidence type="ECO:0000313" key="2">
    <source>
        <dbReference type="EMBL" id="CEK97648.1"/>
    </source>
</evidence>
<name>A0A0B7BXF2_9EUPU</name>
<feature type="compositionally biased region" description="Low complexity" evidence="1">
    <location>
        <begin position="12"/>
        <end position="30"/>
    </location>
</feature>
<feature type="compositionally biased region" description="Polar residues" evidence="1">
    <location>
        <begin position="1"/>
        <end position="11"/>
    </location>
</feature>
<sequence>AFNRSTISTPTGSASCSSSGSHVSNNNNNHCDNIKTLTVLSPSVATTTPNFLFKHNFTDSEWLHQLPTPIVHPTSDHSSGSTTVQSSENNSPANKRAH</sequence>
<proteinExistence type="predicted"/>
<gene>
    <name evidence="2" type="primary">ORF216482</name>
</gene>
<feature type="non-terminal residue" evidence="2">
    <location>
        <position position="1"/>
    </location>
</feature>
<accession>A0A0B7BXF2</accession>
<reference evidence="2" key="1">
    <citation type="submission" date="2014-12" db="EMBL/GenBank/DDBJ databases">
        <title>Insight into the proteome of Arion vulgaris.</title>
        <authorList>
            <person name="Aradska J."/>
            <person name="Bulat T."/>
            <person name="Smidak R."/>
            <person name="Sarate P."/>
            <person name="Gangsoo J."/>
            <person name="Sialana F."/>
            <person name="Bilban M."/>
            <person name="Lubec G."/>
        </authorList>
    </citation>
    <scope>NUCLEOTIDE SEQUENCE</scope>
    <source>
        <tissue evidence="2">Skin</tissue>
    </source>
</reference>
<organism evidence="2">
    <name type="scientific">Arion vulgaris</name>
    <dbReference type="NCBI Taxonomy" id="1028688"/>
    <lineage>
        <taxon>Eukaryota</taxon>
        <taxon>Metazoa</taxon>
        <taxon>Spiralia</taxon>
        <taxon>Lophotrochozoa</taxon>
        <taxon>Mollusca</taxon>
        <taxon>Gastropoda</taxon>
        <taxon>Heterobranchia</taxon>
        <taxon>Euthyneura</taxon>
        <taxon>Panpulmonata</taxon>
        <taxon>Eupulmonata</taxon>
        <taxon>Stylommatophora</taxon>
        <taxon>Helicina</taxon>
        <taxon>Arionoidea</taxon>
        <taxon>Arionidae</taxon>
        <taxon>Arion</taxon>
    </lineage>
</organism>
<dbReference type="EMBL" id="HACG01050783">
    <property type="protein sequence ID" value="CEK97648.1"/>
    <property type="molecule type" value="Transcribed_RNA"/>
</dbReference>
<evidence type="ECO:0000256" key="1">
    <source>
        <dbReference type="SAM" id="MobiDB-lite"/>
    </source>
</evidence>
<feature type="non-terminal residue" evidence="2">
    <location>
        <position position="98"/>
    </location>
</feature>